<protein>
    <recommendedName>
        <fullName evidence="4">PPE family domain-containing protein</fullName>
    </recommendedName>
</protein>
<dbReference type="EMBL" id="BSTI01000002">
    <property type="protein sequence ID" value="GLY64177.1"/>
    <property type="molecule type" value="Genomic_DNA"/>
</dbReference>
<evidence type="ECO:0000313" key="3">
    <source>
        <dbReference type="Proteomes" id="UP001165136"/>
    </source>
</evidence>
<feature type="region of interest" description="Disordered" evidence="1">
    <location>
        <begin position="82"/>
        <end position="104"/>
    </location>
</feature>
<dbReference type="AlphaFoldDB" id="A0A9W6VE67"/>
<dbReference type="Proteomes" id="UP001165136">
    <property type="component" value="Unassembled WGS sequence"/>
</dbReference>
<evidence type="ECO:0000256" key="1">
    <source>
        <dbReference type="SAM" id="MobiDB-lite"/>
    </source>
</evidence>
<feature type="region of interest" description="Disordered" evidence="1">
    <location>
        <begin position="178"/>
        <end position="233"/>
    </location>
</feature>
<feature type="region of interest" description="Disordered" evidence="1">
    <location>
        <begin position="343"/>
        <end position="453"/>
    </location>
</feature>
<sequence>MADYGTLSVEDLRAMMVAEADRHAPMLDAAAAMWKSARAWLSSQAQLLRAMQRDLGESWRDLAGTVFDETLTGIISVTESWTDEGMTDPESGKPSATGVTTDDLTTGIDSLAQGIRNVRREADGEVEKLSANASDKDRTDARDVVASKMNSLIPYYDNVATRMHIAIGRPMTDVPLVAVPSSATDGPPGPAAAPTAGGGGDPSSVDPQDAPGAQDPANAQGPDKAKDGSPESPLVTAKNAVDVASKLVDLAKNAVSSGASQIPDPASLAGSTFDPSDLLNTADSPLGSVPDSGLPGLASSGGGGLGGSTGALSGLGSISSGGLPVSGSISGSASSAIPAVMGSSTAAGSTGVGGIPPMYPPQTGAGRGSSGGVRSGAAEQVNAVKSRKPDEKAGVVLPGRDGQGKEGRNRKGKGTPAQQALSQAPKPRPVTEGEPVLDEDLWRVKATEPSYRT</sequence>
<feature type="compositionally biased region" description="Gly residues" evidence="1">
    <location>
        <begin position="365"/>
        <end position="374"/>
    </location>
</feature>
<organism evidence="2 3">
    <name type="scientific">Amycolatopsis taiwanensis</name>
    <dbReference type="NCBI Taxonomy" id="342230"/>
    <lineage>
        <taxon>Bacteria</taxon>
        <taxon>Bacillati</taxon>
        <taxon>Actinomycetota</taxon>
        <taxon>Actinomycetes</taxon>
        <taxon>Pseudonocardiales</taxon>
        <taxon>Pseudonocardiaceae</taxon>
        <taxon>Amycolatopsis</taxon>
    </lineage>
</organism>
<gene>
    <name evidence="2" type="ORF">Atai01_07960</name>
</gene>
<dbReference type="RefSeq" id="WP_285485904.1">
    <property type="nucleotide sequence ID" value="NZ_BSTI01000002.1"/>
</dbReference>
<feature type="region of interest" description="Disordered" evidence="1">
    <location>
        <begin position="257"/>
        <end position="301"/>
    </location>
</feature>
<accession>A0A9W6VE67</accession>
<name>A0A9W6VE67_9PSEU</name>
<keyword evidence="3" id="KW-1185">Reference proteome</keyword>
<feature type="compositionally biased region" description="Polar residues" evidence="1">
    <location>
        <begin position="269"/>
        <end position="283"/>
    </location>
</feature>
<comment type="caution">
    <text evidence="2">The sequence shown here is derived from an EMBL/GenBank/DDBJ whole genome shotgun (WGS) entry which is preliminary data.</text>
</comment>
<reference evidence="2" key="1">
    <citation type="submission" date="2023-03" db="EMBL/GenBank/DDBJ databases">
        <title>Amycolatopsis taiwanensis NBRC 103393.</title>
        <authorList>
            <person name="Ichikawa N."/>
            <person name="Sato H."/>
            <person name="Tonouchi N."/>
        </authorList>
    </citation>
    <scope>NUCLEOTIDE SEQUENCE</scope>
    <source>
        <strain evidence="2">NBRC 103393</strain>
    </source>
</reference>
<proteinExistence type="predicted"/>
<evidence type="ECO:0000313" key="2">
    <source>
        <dbReference type="EMBL" id="GLY64177.1"/>
    </source>
</evidence>
<evidence type="ECO:0008006" key="4">
    <source>
        <dbReference type="Google" id="ProtNLM"/>
    </source>
</evidence>